<organism evidence="4 5">
    <name type="scientific">Puccinia graminis f. sp. tritici (strain CRL 75-36-700-3 / race SCCL)</name>
    <name type="common">Black stem rust fungus</name>
    <dbReference type="NCBI Taxonomy" id="418459"/>
    <lineage>
        <taxon>Eukaryota</taxon>
        <taxon>Fungi</taxon>
        <taxon>Dikarya</taxon>
        <taxon>Basidiomycota</taxon>
        <taxon>Pucciniomycotina</taxon>
        <taxon>Pucciniomycetes</taxon>
        <taxon>Pucciniales</taxon>
        <taxon>Pucciniaceae</taxon>
        <taxon>Puccinia</taxon>
    </lineage>
</organism>
<feature type="domain" description="CCHC-type" evidence="3">
    <location>
        <begin position="133"/>
        <end position="146"/>
    </location>
</feature>
<dbReference type="Gene3D" id="4.10.60.10">
    <property type="entry name" value="Zinc finger, CCHC-type"/>
    <property type="match status" value="4"/>
</dbReference>
<dbReference type="FunFam" id="4.10.60.10:FF:000162">
    <property type="entry name" value="Uncharacterized protein"/>
    <property type="match status" value="1"/>
</dbReference>
<name>E3KIU2_PUCGT</name>
<dbReference type="GO" id="GO:0003729">
    <property type="term" value="F:mRNA binding"/>
    <property type="evidence" value="ECO:0000318"/>
    <property type="project" value="GO_Central"/>
</dbReference>
<feature type="domain" description="CCHC-type" evidence="3">
    <location>
        <begin position="88"/>
        <end position="102"/>
    </location>
</feature>
<feature type="domain" description="CCHC-type" evidence="3">
    <location>
        <begin position="29"/>
        <end position="44"/>
    </location>
</feature>
<dbReference type="GO" id="GO:0045182">
    <property type="term" value="F:translation regulator activity"/>
    <property type="evidence" value="ECO:0000318"/>
    <property type="project" value="GO_Central"/>
</dbReference>
<dbReference type="SUPFAM" id="SSF57756">
    <property type="entry name" value="Retrovirus zinc finger-like domains"/>
    <property type="match status" value="3"/>
</dbReference>
<protein>
    <recommendedName>
        <fullName evidence="3">CCHC-type domain-containing protein</fullName>
    </recommendedName>
</protein>
<dbReference type="GeneID" id="10545477"/>
<dbReference type="InterPro" id="IPR051714">
    <property type="entry name" value="Znf_CCHC_NABP"/>
</dbReference>
<dbReference type="InterPro" id="IPR001878">
    <property type="entry name" value="Znf_CCHC"/>
</dbReference>
<dbReference type="InParanoid" id="E3KIU2"/>
<reference key="1">
    <citation type="submission" date="2007-01" db="EMBL/GenBank/DDBJ databases">
        <title>The Genome Sequence of Puccinia graminis f. sp. tritici Strain CRL 75-36-700-3.</title>
        <authorList>
            <consortium name="The Broad Institute Genome Sequencing Platform"/>
            <person name="Birren B."/>
            <person name="Lander E."/>
            <person name="Galagan J."/>
            <person name="Nusbaum C."/>
            <person name="Devon K."/>
            <person name="Cuomo C."/>
            <person name="Jaffe D."/>
            <person name="Butler J."/>
            <person name="Alvarez P."/>
            <person name="Gnerre S."/>
            <person name="Grabherr M."/>
            <person name="Mauceli E."/>
            <person name="Brockman W."/>
            <person name="Young S."/>
            <person name="LaButti K."/>
            <person name="Sykes S."/>
            <person name="DeCaprio D."/>
            <person name="Crawford M."/>
            <person name="Koehrsen M."/>
            <person name="Engels R."/>
            <person name="Montgomery P."/>
            <person name="Pearson M."/>
            <person name="Howarth C."/>
            <person name="Larson L."/>
            <person name="White J."/>
            <person name="Zeng Q."/>
            <person name="Kodira C."/>
            <person name="Yandava C."/>
            <person name="Alvarado L."/>
            <person name="O'Leary S."/>
            <person name="Szabo L."/>
            <person name="Dean R."/>
            <person name="Schein J."/>
        </authorList>
    </citation>
    <scope>NUCLEOTIDE SEQUENCE</scope>
    <source>
        <strain>CRL 75-36-700-3</strain>
    </source>
</reference>
<dbReference type="PROSITE" id="PS50158">
    <property type="entry name" value="ZF_CCHC"/>
    <property type="match status" value="6"/>
</dbReference>
<proteinExistence type="predicted"/>
<dbReference type="KEGG" id="pgr:PGTG_10595"/>
<sequence>MSGLSNRACFKCGALGHLAEQCPAESRLCYNCKQSGHESASCPNPRTGGVDGRQCFTCGGFGHLAADCPSATTLGNRIAGVGSFGGTKCYTCGQFGHVSRSCNHSGNGVGQGAFQSRIGGYKPRPAPSQPVQCYKCQGMNHYARDCMAIQPPPALQPRYLKTRTCFNCQQPEHIASNCPGSGADRDEITTTHKMSSSSKPISLSSPFPFYHISEDGNRCIYFFSIGV</sequence>
<keyword evidence="2" id="KW-0862">Zinc</keyword>
<dbReference type="GO" id="GO:0005737">
    <property type="term" value="C:cytoplasm"/>
    <property type="evidence" value="ECO:0000318"/>
    <property type="project" value="GO_Central"/>
</dbReference>
<dbReference type="SMART" id="SM00343">
    <property type="entry name" value="ZnF_C2HC"/>
    <property type="match status" value="6"/>
</dbReference>
<evidence type="ECO:0000313" key="5">
    <source>
        <dbReference type="Proteomes" id="UP000008783"/>
    </source>
</evidence>
<reference evidence="5" key="2">
    <citation type="journal article" date="2011" name="Proc. Natl. Acad. Sci. U.S.A.">
        <title>Obligate biotrophy features unraveled by the genomic analysis of rust fungi.</title>
        <authorList>
            <person name="Duplessis S."/>
            <person name="Cuomo C.A."/>
            <person name="Lin Y.-C."/>
            <person name="Aerts A."/>
            <person name="Tisserant E."/>
            <person name="Veneault-Fourrey C."/>
            <person name="Joly D.L."/>
            <person name="Hacquard S."/>
            <person name="Amselem J."/>
            <person name="Cantarel B.L."/>
            <person name="Chiu R."/>
            <person name="Coutinho P.M."/>
            <person name="Feau N."/>
            <person name="Field M."/>
            <person name="Frey P."/>
            <person name="Gelhaye E."/>
            <person name="Goldberg J."/>
            <person name="Grabherr M.G."/>
            <person name="Kodira C.D."/>
            <person name="Kohler A."/>
            <person name="Kuees U."/>
            <person name="Lindquist E.A."/>
            <person name="Lucas S.M."/>
            <person name="Mago R."/>
            <person name="Mauceli E."/>
            <person name="Morin E."/>
            <person name="Murat C."/>
            <person name="Pangilinan J.L."/>
            <person name="Park R."/>
            <person name="Pearson M."/>
            <person name="Quesneville H."/>
            <person name="Rouhier N."/>
            <person name="Sakthikumar S."/>
            <person name="Salamov A.A."/>
            <person name="Schmutz J."/>
            <person name="Selles B."/>
            <person name="Shapiro H."/>
            <person name="Tanguay P."/>
            <person name="Tuskan G.A."/>
            <person name="Henrissat B."/>
            <person name="Van de Peer Y."/>
            <person name="Rouze P."/>
            <person name="Ellis J.G."/>
            <person name="Dodds P.N."/>
            <person name="Schein J.E."/>
            <person name="Zhong S."/>
            <person name="Hamelin R.C."/>
            <person name="Grigoriev I.V."/>
            <person name="Szabo L.J."/>
            <person name="Martin F."/>
        </authorList>
    </citation>
    <scope>NUCLEOTIDE SEQUENCE [LARGE SCALE GENOMIC DNA]</scope>
    <source>
        <strain evidence="5">CRL 75-36-700-3 / race SCCL</strain>
    </source>
</reference>
<dbReference type="Proteomes" id="UP000008783">
    <property type="component" value="Unassembled WGS sequence"/>
</dbReference>
<evidence type="ECO:0000256" key="1">
    <source>
        <dbReference type="ARBA" id="ARBA00022664"/>
    </source>
</evidence>
<dbReference type="GO" id="GO:0006397">
    <property type="term" value="P:mRNA processing"/>
    <property type="evidence" value="ECO:0007669"/>
    <property type="project" value="UniProtKB-KW"/>
</dbReference>
<dbReference type="HOGENOM" id="CLU_058879_2_1_1"/>
<dbReference type="PANTHER" id="PTHR23002">
    <property type="entry name" value="ZINC FINGER CCHC DOMAIN CONTAINING PROTEIN"/>
    <property type="match status" value="1"/>
</dbReference>
<keyword evidence="1" id="KW-0507">mRNA processing</keyword>
<gene>
    <name evidence="4" type="ORF">PGTG_10595</name>
</gene>
<accession>E3KIU2</accession>
<dbReference type="STRING" id="418459.E3KIU2"/>
<dbReference type="GO" id="GO:0003727">
    <property type="term" value="F:single-stranded RNA binding"/>
    <property type="evidence" value="ECO:0000318"/>
    <property type="project" value="GO_Central"/>
</dbReference>
<dbReference type="InterPro" id="IPR036875">
    <property type="entry name" value="Znf_CCHC_sf"/>
</dbReference>
<keyword evidence="2" id="KW-0863">Zinc-finger</keyword>
<dbReference type="VEuPathDB" id="FungiDB:PGTG_10595"/>
<dbReference type="GO" id="GO:2000767">
    <property type="term" value="P:positive regulation of cytoplasmic translation"/>
    <property type="evidence" value="ECO:0000318"/>
    <property type="project" value="GO_Central"/>
</dbReference>
<dbReference type="Pfam" id="PF00098">
    <property type="entry name" value="zf-CCHC"/>
    <property type="match status" value="6"/>
</dbReference>
<keyword evidence="5" id="KW-1185">Reference proteome</keyword>
<dbReference type="OrthoDB" id="3341596at2759"/>
<dbReference type="GO" id="GO:0008270">
    <property type="term" value="F:zinc ion binding"/>
    <property type="evidence" value="ECO:0007669"/>
    <property type="project" value="UniProtKB-KW"/>
</dbReference>
<dbReference type="AlphaFoldDB" id="E3KIU2"/>
<feature type="domain" description="CCHC-type" evidence="3">
    <location>
        <begin position="55"/>
        <end position="70"/>
    </location>
</feature>
<keyword evidence="2" id="KW-0479">Metal-binding</keyword>
<evidence type="ECO:0000256" key="2">
    <source>
        <dbReference type="PROSITE-ProRule" id="PRU00047"/>
    </source>
</evidence>
<feature type="domain" description="CCHC-type" evidence="3">
    <location>
        <begin position="9"/>
        <end position="23"/>
    </location>
</feature>
<evidence type="ECO:0000259" key="3">
    <source>
        <dbReference type="PROSITE" id="PS50158"/>
    </source>
</evidence>
<dbReference type="RefSeq" id="XP_003328636.2">
    <property type="nucleotide sequence ID" value="XM_003328588.2"/>
</dbReference>
<dbReference type="EMBL" id="DS178289">
    <property type="protein sequence ID" value="EFP84217.2"/>
    <property type="molecule type" value="Genomic_DNA"/>
</dbReference>
<evidence type="ECO:0000313" key="4">
    <source>
        <dbReference type="EMBL" id="EFP84217.2"/>
    </source>
</evidence>
<feature type="domain" description="CCHC-type" evidence="3">
    <location>
        <begin position="165"/>
        <end position="179"/>
    </location>
</feature>